<name>A0A6A4VH18_AMPAM</name>
<keyword evidence="3" id="KW-1185">Reference proteome</keyword>
<evidence type="ECO:0000313" key="2">
    <source>
        <dbReference type="EMBL" id="KAF0289812.1"/>
    </source>
</evidence>
<gene>
    <name evidence="2" type="ORF">FJT64_011956</name>
</gene>
<accession>A0A6A4VH18</accession>
<protein>
    <submittedName>
        <fullName evidence="2">Uncharacterized protein</fullName>
    </submittedName>
</protein>
<evidence type="ECO:0000313" key="3">
    <source>
        <dbReference type="Proteomes" id="UP000440578"/>
    </source>
</evidence>
<dbReference type="AlphaFoldDB" id="A0A6A4VH18"/>
<reference evidence="2 3" key="1">
    <citation type="submission" date="2019-07" db="EMBL/GenBank/DDBJ databases">
        <title>Draft genome assembly of a fouling barnacle, Amphibalanus amphitrite (Darwin, 1854): The first reference genome for Thecostraca.</title>
        <authorList>
            <person name="Kim W."/>
        </authorList>
    </citation>
    <scope>NUCLEOTIDE SEQUENCE [LARGE SCALE GENOMIC DNA]</scope>
    <source>
        <strain evidence="2">SNU_AA5</strain>
        <tissue evidence="2">Soma without cirri and trophi</tissue>
    </source>
</reference>
<dbReference type="EMBL" id="VIIS01002001">
    <property type="protein sequence ID" value="KAF0289812.1"/>
    <property type="molecule type" value="Genomic_DNA"/>
</dbReference>
<feature type="region of interest" description="Disordered" evidence="1">
    <location>
        <begin position="1"/>
        <end position="20"/>
    </location>
</feature>
<dbReference type="Proteomes" id="UP000440578">
    <property type="component" value="Unassembled WGS sequence"/>
</dbReference>
<comment type="caution">
    <text evidence="2">The sequence shown here is derived from an EMBL/GenBank/DDBJ whole genome shotgun (WGS) entry which is preliminary data.</text>
</comment>
<organism evidence="2 3">
    <name type="scientific">Amphibalanus amphitrite</name>
    <name type="common">Striped barnacle</name>
    <name type="synonym">Balanus amphitrite</name>
    <dbReference type="NCBI Taxonomy" id="1232801"/>
    <lineage>
        <taxon>Eukaryota</taxon>
        <taxon>Metazoa</taxon>
        <taxon>Ecdysozoa</taxon>
        <taxon>Arthropoda</taxon>
        <taxon>Crustacea</taxon>
        <taxon>Multicrustacea</taxon>
        <taxon>Cirripedia</taxon>
        <taxon>Thoracica</taxon>
        <taxon>Thoracicalcarea</taxon>
        <taxon>Balanomorpha</taxon>
        <taxon>Balanoidea</taxon>
        <taxon>Balanidae</taxon>
        <taxon>Amphibalaninae</taxon>
        <taxon>Amphibalanus</taxon>
    </lineage>
</organism>
<sequence length="403" mass="44135">MGEEEDPGNRQLPYPDLTPNERQWTLRNTASAVNTERRASRTGGFGSNVGALVYRPTYVSEALIVPTDDVWLPANQAEQFAAYLVVNYRIVKTHRPTWSLTAQATHAVYVTALSFRELDSAVTALRGQFTEGQPGSWDRAMTDVCTPFGIDTDGLDGKDLVHNSGLGEDVKDAVQKLAQVLLNHAVLVTTHIGTATTARVTKFNNALTAEGMAAIAATPEQVQEAWTVTRPISQNGKHDERMISFVTGVWSGLSEMCQNFTRQSVWRTIAPLMVTAHLMCQFREVGWARLLSLCPGVNAGLLEALEAVKAQGAGVVYTRPECIAQAKYKRVALASILIGQVAYPTLQDLNGRFRNAPLSASLRHWIRENKARVTQDQPDDLTDEFLEKVGSLVQQIGAVGGME</sequence>
<evidence type="ECO:0000256" key="1">
    <source>
        <dbReference type="SAM" id="MobiDB-lite"/>
    </source>
</evidence>
<proteinExistence type="predicted"/>